<comment type="caution">
    <text evidence="2">The sequence shown here is derived from an EMBL/GenBank/DDBJ whole genome shotgun (WGS) entry which is preliminary data.</text>
</comment>
<keyword evidence="3" id="KW-1185">Reference proteome</keyword>
<evidence type="ECO:0000313" key="2">
    <source>
        <dbReference type="EMBL" id="PRH87423.1"/>
    </source>
</evidence>
<organism evidence="2 3">
    <name type="scientific">Labrys okinawensis</name>
    <dbReference type="NCBI Taxonomy" id="346911"/>
    <lineage>
        <taxon>Bacteria</taxon>
        <taxon>Pseudomonadati</taxon>
        <taxon>Pseudomonadota</taxon>
        <taxon>Alphaproteobacteria</taxon>
        <taxon>Hyphomicrobiales</taxon>
        <taxon>Xanthobacteraceae</taxon>
        <taxon>Labrys</taxon>
    </lineage>
</organism>
<gene>
    <name evidence="2" type="ORF">C5L14_12460</name>
</gene>
<name>A0A2S9QDJ1_9HYPH</name>
<dbReference type="AlphaFoldDB" id="A0A2S9QDJ1"/>
<protein>
    <submittedName>
        <fullName evidence="2">Uncharacterized protein</fullName>
    </submittedName>
</protein>
<accession>A0A2S9QDJ1</accession>
<dbReference type="Proteomes" id="UP000237682">
    <property type="component" value="Unassembled WGS sequence"/>
</dbReference>
<proteinExistence type="predicted"/>
<reference evidence="2 3" key="1">
    <citation type="submission" date="2018-02" db="EMBL/GenBank/DDBJ databases">
        <title>Whole genome sequencing of endophytic bacterium.</title>
        <authorList>
            <person name="Eedara R."/>
            <person name="Podile A.R."/>
        </authorList>
    </citation>
    <scope>NUCLEOTIDE SEQUENCE [LARGE SCALE GENOMIC DNA]</scope>
    <source>
        <strain evidence="2 3">RP1T</strain>
    </source>
</reference>
<evidence type="ECO:0000256" key="1">
    <source>
        <dbReference type="SAM" id="MobiDB-lite"/>
    </source>
</evidence>
<dbReference type="EMBL" id="PUEJ01000004">
    <property type="protein sequence ID" value="PRH87423.1"/>
    <property type="molecule type" value="Genomic_DNA"/>
</dbReference>
<sequence length="150" mass="16255">MQKNVTDIDAAAPSQDRQPQSDVTPAPAPVKAGLPSDNVFDRLVHDEEDVVGLLAFSLSMQNKRDWLVAFKKEVGRDPTPQELAAYDIGERIDRRLATYRKLAEHALAGNSFWASATLTPVSELPGPAVSEPSSAPAKPQRTSWFSGSKG</sequence>
<feature type="compositionally biased region" description="Polar residues" evidence="1">
    <location>
        <begin position="140"/>
        <end position="150"/>
    </location>
</feature>
<feature type="region of interest" description="Disordered" evidence="1">
    <location>
        <begin position="1"/>
        <end position="35"/>
    </location>
</feature>
<evidence type="ECO:0000313" key="3">
    <source>
        <dbReference type="Proteomes" id="UP000237682"/>
    </source>
</evidence>
<feature type="region of interest" description="Disordered" evidence="1">
    <location>
        <begin position="123"/>
        <end position="150"/>
    </location>
</feature>